<dbReference type="Gene3D" id="3.40.1190.20">
    <property type="match status" value="1"/>
</dbReference>
<evidence type="ECO:0000256" key="5">
    <source>
        <dbReference type="ARBA" id="ARBA00012135"/>
    </source>
</evidence>
<evidence type="ECO:0000313" key="17">
    <source>
        <dbReference type="EMBL" id="PTM58144.1"/>
    </source>
</evidence>
<dbReference type="CDD" id="cd01169">
    <property type="entry name" value="HMPP_kinase"/>
    <property type="match status" value="1"/>
</dbReference>
<comment type="catalytic activity">
    <reaction evidence="1">
        <text>4-amino-5-hydroxymethyl-2-methylpyrimidine + ATP = 4-amino-2-methyl-5-(phosphooxymethyl)pyrimidine + ADP + H(+)</text>
        <dbReference type="Rhea" id="RHEA:23096"/>
        <dbReference type="ChEBI" id="CHEBI:15378"/>
        <dbReference type="ChEBI" id="CHEBI:16892"/>
        <dbReference type="ChEBI" id="CHEBI:30616"/>
        <dbReference type="ChEBI" id="CHEBI:58354"/>
        <dbReference type="ChEBI" id="CHEBI:456216"/>
        <dbReference type="EC" id="2.7.1.49"/>
    </reaction>
</comment>
<protein>
    <recommendedName>
        <fullName evidence="7">Hydroxymethylpyrimidine/phosphomethylpyrimidine kinase</fullName>
        <ecNumber evidence="5">2.7.1.49</ecNumber>
        <ecNumber evidence="6">2.7.4.7</ecNumber>
    </recommendedName>
    <alternativeName>
        <fullName evidence="14">Hydroxymethylpyrimidine kinase</fullName>
    </alternativeName>
    <alternativeName>
        <fullName evidence="15">Hydroxymethylpyrimidine phosphate kinase</fullName>
    </alternativeName>
</protein>
<comment type="caution">
    <text evidence="17">The sequence shown here is derived from an EMBL/GenBank/DDBJ whole genome shotgun (WGS) entry which is preliminary data.</text>
</comment>
<dbReference type="EC" id="2.7.1.49" evidence="5"/>
<comment type="catalytic activity">
    <reaction evidence="2">
        <text>4-amino-2-methyl-5-(phosphooxymethyl)pyrimidine + ATP = 4-amino-2-methyl-5-(diphosphooxymethyl)pyrimidine + ADP</text>
        <dbReference type="Rhea" id="RHEA:19893"/>
        <dbReference type="ChEBI" id="CHEBI:30616"/>
        <dbReference type="ChEBI" id="CHEBI:57841"/>
        <dbReference type="ChEBI" id="CHEBI:58354"/>
        <dbReference type="ChEBI" id="CHEBI:456216"/>
        <dbReference type="EC" id="2.7.4.7"/>
    </reaction>
</comment>
<comment type="pathway">
    <text evidence="3">Cofactor biosynthesis; thiamine diphosphate biosynthesis; 4-amino-2-methyl-5-diphosphomethylpyrimidine from 5-amino-1-(5-phospho-D-ribosyl)imidazole: step 3/3.</text>
</comment>
<feature type="domain" description="Pyridoxamine kinase/Phosphomethylpyrimidine kinase" evidence="16">
    <location>
        <begin position="39"/>
        <end position="283"/>
    </location>
</feature>
<keyword evidence="12" id="KW-0784">Thiamine biosynthesis</keyword>
<sequence length="297" mass="31832">MRPKKDRTAVGMPGGVFCFEAEEEKDMSIPRALTIAGSDSGGGAGIQADLKTFQERHVYGMSAITAITAQNTQGVTGIYECSEEAVTRQMEAVATDIGIDAAKTGMIASTSIMEAVAAQVKKHRIHPLVIDPVMVAKSGSSLLEEAARHALKRILLPLSHLITPNLPEAEILVGESLDTDEKRKDAARRLTDMGADAVIIKGGHLQGNQADDLLYDGGNFHVFTAPRLHTRHTHGTGCTFSAAITAELAKGHSLLEAVRVAKAYITEAIRHPLNIGQGHGPTNHFAYRHLTVTESHH</sequence>
<evidence type="ECO:0000256" key="8">
    <source>
        <dbReference type="ARBA" id="ARBA00022679"/>
    </source>
</evidence>
<dbReference type="SUPFAM" id="SSF53613">
    <property type="entry name" value="Ribokinase-like"/>
    <property type="match status" value="1"/>
</dbReference>
<dbReference type="Proteomes" id="UP000241639">
    <property type="component" value="Unassembled WGS sequence"/>
</dbReference>
<evidence type="ECO:0000256" key="10">
    <source>
        <dbReference type="ARBA" id="ARBA00022777"/>
    </source>
</evidence>
<evidence type="ECO:0000256" key="12">
    <source>
        <dbReference type="ARBA" id="ARBA00022977"/>
    </source>
</evidence>
<dbReference type="InterPro" id="IPR029056">
    <property type="entry name" value="Ribokinase-like"/>
</dbReference>
<evidence type="ECO:0000256" key="7">
    <source>
        <dbReference type="ARBA" id="ARBA00019161"/>
    </source>
</evidence>
<comment type="pathway">
    <text evidence="13">Cofactor biosynthesis; thiamine diphosphate biosynthesis; 4-amino-2-methyl-5-diphosphomethylpyrimidine from 5-amino-1-(5-phospho-D-ribosyl)imidazole: step 2/3.</text>
</comment>
<keyword evidence="11" id="KW-0067">ATP-binding</keyword>
<dbReference type="AlphaFoldDB" id="A0A2T4Z8C5"/>
<evidence type="ECO:0000256" key="2">
    <source>
        <dbReference type="ARBA" id="ARBA00000565"/>
    </source>
</evidence>
<proteinExistence type="inferred from homology"/>
<name>A0A2T4Z8C5_9BACL</name>
<dbReference type="PANTHER" id="PTHR20858:SF17">
    <property type="entry name" value="HYDROXYMETHYLPYRIMIDINE_PHOSPHOMETHYLPYRIMIDINE KINASE THI20-RELATED"/>
    <property type="match status" value="1"/>
</dbReference>
<keyword evidence="8" id="KW-0808">Transferase</keyword>
<evidence type="ECO:0000256" key="11">
    <source>
        <dbReference type="ARBA" id="ARBA00022840"/>
    </source>
</evidence>
<evidence type="ECO:0000256" key="14">
    <source>
        <dbReference type="ARBA" id="ARBA00042102"/>
    </source>
</evidence>
<dbReference type="GO" id="GO:0009228">
    <property type="term" value="P:thiamine biosynthetic process"/>
    <property type="evidence" value="ECO:0007669"/>
    <property type="project" value="UniProtKB-KW"/>
</dbReference>
<dbReference type="InterPro" id="IPR013749">
    <property type="entry name" value="PM/HMP-P_kinase-1"/>
</dbReference>
<evidence type="ECO:0000256" key="1">
    <source>
        <dbReference type="ARBA" id="ARBA00000151"/>
    </source>
</evidence>
<evidence type="ECO:0000256" key="3">
    <source>
        <dbReference type="ARBA" id="ARBA00004769"/>
    </source>
</evidence>
<dbReference type="NCBIfam" id="TIGR00097">
    <property type="entry name" value="HMP-P_kinase"/>
    <property type="match status" value="1"/>
</dbReference>
<evidence type="ECO:0000313" key="18">
    <source>
        <dbReference type="Proteomes" id="UP000241639"/>
    </source>
</evidence>
<keyword evidence="9" id="KW-0547">Nucleotide-binding</keyword>
<dbReference type="GO" id="GO:0008972">
    <property type="term" value="F:phosphomethylpyrimidine kinase activity"/>
    <property type="evidence" value="ECO:0007669"/>
    <property type="project" value="UniProtKB-EC"/>
</dbReference>
<evidence type="ECO:0000256" key="13">
    <source>
        <dbReference type="ARBA" id="ARBA00037917"/>
    </source>
</evidence>
<dbReference type="FunFam" id="3.40.1190.20:FF:000003">
    <property type="entry name" value="Phosphomethylpyrimidine kinase ThiD"/>
    <property type="match status" value="1"/>
</dbReference>
<keyword evidence="10 17" id="KW-0418">Kinase</keyword>
<dbReference type="GO" id="GO:0005524">
    <property type="term" value="F:ATP binding"/>
    <property type="evidence" value="ECO:0007669"/>
    <property type="project" value="UniProtKB-KW"/>
</dbReference>
<gene>
    <name evidence="17" type="ORF">C8J48_0722</name>
</gene>
<comment type="similarity">
    <text evidence="4">Belongs to the ThiD family.</text>
</comment>
<evidence type="ECO:0000256" key="9">
    <source>
        <dbReference type="ARBA" id="ARBA00022741"/>
    </source>
</evidence>
<dbReference type="Pfam" id="PF08543">
    <property type="entry name" value="Phos_pyr_kin"/>
    <property type="match status" value="1"/>
</dbReference>
<evidence type="ECO:0000256" key="15">
    <source>
        <dbReference type="ARBA" id="ARBA00043176"/>
    </source>
</evidence>
<dbReference type="GO" id="GO:0008902">
    <property type="term" value="F:hydroxymethylpyrimidine kinase activity"/>
    <property type="evidence" value="ECO:0007669"/>
    <property type="project" value="UniProtKB-EC"/>
</dbReference>
<dbReference type="EC" id="2.7.4.7" evidence="6"/>
<reference evidence="17 18" key="1">
    <citation type="submission" date="2018-04" db="EMBL/GenBank/DDBJ databases">
        <title>Genomic Encyclopedia of Archaeal and Bacterial Type Strains, Phase II (KMG-II): from individual species to whole genera.</title>
        <authorList>
            <person name="Goeker M."/>
        </authorList>
    </citation>
    <scope>NUCLEOTIDE SEQUENCE [LARGE SCALE GENOMIC DNA]</scope>
    <source>
        <strain evidence="17 18">DSM 45169</strain>
    </source>
</reference>
<accession>A0A2T4Z8C5</accession>
<evidence type="ECO:0000256" key="4">
    <source>
        <dbReference type="ARBA" id="ARBA00009879"/>
    </source>
</evidence>
<organism evidence="17 18">
    <name type="scientific">Desmospora activa DSM 45169</name>
    <dbReference type="NCBI Taxonomy" id="1121389"/>
    <lineage>
        <taxon>Bacteria</taxon>
        <taxon>Bacillati</taxon>
        <taxon>Bacillota</taxon>
        <taxon>Bacilli</taxon>
        <taxon>Bacillales</taxon>
        <taxon>Thermoactinomycetaceae</taxon>
        <taxon>Desmospora</taxon>
    </lineage>
</organism>
<evidence type="ECO:0000259" key="16">
    <source>
        <dbReference type="Pfam" id="PF08543"/>
    </source>
</evidence>
<dbReference type="InterPro" id="IPR004399">
    <property type="entry name" value="HMP/HMP-P_kinase_dom"/>
</dbReference>
<dbReference type="EMBL" id="PZZP01000001">
    <property type="protein sequence ID" value="PTM58144.1"/>
    <property type="molecule type" value="Genomic_DNA"/>
</dbReference>
<dbReference type="GO" id="GO:0005829">
    <property type="term" value="C:cytosol"/>
    <property type="evidence" value="ECO:0007669"/>
    <property type="project" value="TreeGrafter"/>
</dbReference>
<evidence type="ECO:0000256" key="6">
    <source>
        <dbReference type="ARBA" id="ARBA00012963"/>
    </source>
</evidence>
<keyword evidence="18" id="KW-1185">Reference proteome</keyword>
<dbReference type="PANTHER" id="PTHR20858">
    <property type="entry name" value="PHOSPHOMETHYLPYRIMIDINE KINASE"/>
    <property type="match status" value="1"/>
</dbReference>